<evidence type="ECO:0000313" key="1">
    <source>
        <dbReference type="EMBL" id="HGK63785.1"/>
    </source>
</evidence>
<protein>
    <recommendedName>
        <fullName evidence="2">T9SS type A sorting domain-containing protein</fullName>
    </recommendedName>
</protein>
<proteinExistence type="predicted"/>
<evidence type="ECO:0008006" key="2">
    <source>
        <dbReference type="Google" id="ProtNLM"/>
    </source>
</evidence>
<accession>A0A7V3ZVN9</accession>
<gene>
    <name evidence="1" type="ORF">ENU74_04250</name>
</gene>
<organism evidence="1">
    <name type="scientific">candidate division WOR-3 bacterium</name>
    <dbReference type="NCBI Taxonomy" id="2052148"/>
    <lineage>
        <taxon>Bacteria</taxon>
        <taxon>Bacteria division WOR-3</taxon>
    </lineage>
</organism>
<name>A0A7V3ZVN9_UNCW3</name>
<reference evidence="1" key="1">
    <citation type="journal article" date="2020" name="mSystems">
        <title>Genome- and Community-Level Interaction Insights into Carbon Utilization and Element Cycling Functions of Hydrothermarchaeota in Hydrothermal Sediment.</title>
        <authorList>
            <person name="Zhou Z."/>
            <person name="Liu Y."/>
            <person name="Xu W."/>
            <person name="Pan J."/>
            <person name="Luo Z.H."/>
            <person name="Li M."/>
        </authorList>
    </citation>
    <scope>NUCLEOTIDE SEQUENCE [LARGE SCALE GENOMIC DNA]</scope>
    <source>
        <strain evidence="1">SpSt-697</strain>
    </source>
</reference>
<comment type="caution">
    <text evidence="1">The sequence shown here is derived from an EMBL/GenBank/DDBJ whole genome shotgun (WGS) entry which is preliminary data.</text>
</comment>
<dbReference type="EMBL" id="DTDR01000109">
    <property type="protein sequence ID" value="HGK63785.1"/>
    <property type="molecule type" value="Genomic_DNA"/>
</dbReference>
<dbReference type="AlphaFoldDB" id="A0A7V3ZVN9"/>
<sequence length="821" mass="96706">MILKFIIFILFSQINEEILVNDDTLGGTSQKFPSIAIDSFSNFYVIWTDYRANDYDPDIYIQKFDFLGNKIGKNKNLIEDERTRDIWRYLNGWGDIAISKDKIVIVYPDKRRGNFDIYCQFFDYSLNPLSPMILLNDDRTNCDQDLPKVAIAGNYYIFVWEDFRENKRKIYGAILDSNFNPISTNFKINERNEYEECKPAISANQNEFIVVWEEKFNNSSYLYGRRFRKDGFPLSPPFYLFPFPAKNPSCVMDKNGNFFVCCEEENTSYRFIYLSLFDSNNQQILPPKIINDSFIISRDRQPHITILENRKKGIIIWCDERRGFQIYAQFIDSLGNKIGENFPISFISPEQATPKVALLNESTYLAVWEDSKENNSDIYAYHPQKGNFKVNDDFASSIQDFPCVGIDELGNSLVVWYDHRHGEFWDEDIYGQYFDNFGNKIGNNFKINNDGSGNKQLFPWLSMNKKGRSVVVWQDNREDDWAVYFQVFDEKRNRIGKNRRANEGPLFGCWPPSFVAMNDSGDFLITWVSFDTAPYCQLYKKNGEPIGRNFRIANKGYWPFAYLNNDKSFWVCWDDGYIFLQKFDSLYQPLTPPMRVSNHTNVCYPFLIKDSNNIVWVSYMVFFAPLHHEIFCRRFSENGPISEEIRVTDSYIPCDHWFGSWGYNNDTILYIAWTDFREEGNLNVMAQKFHINGRKIGRNYCIHSDPTPFAHQWAWGSVAAYKDYLAYTWIDNRNLRSWDIYFKLNTGVSNINEEPLIKIPLTIKKEKFNQLLSSLNLKEIKIFDKNGRVQNLHKLSKLPPAIYFLKIRKDQEFIFKKLVIF</sequence>